<dbReference type="EMBL" id="JAWWNJ010000026">
    <property type="protein sequence ID" value="KAK7029926.1"/>
    <property type="molecule type" value="Genomic_DNA"/>
</dbReference>
<accession>A0AAW0BUM8</accession>
<dbReference type="Proteomes" id="UP001362999">
    <property type="component" value="Unassembled WGS sequence"/>
</dbReference>
<sequence>MATPSETALEHSETLWFSSDVIVLRAGSRIFRVFVAILKEKSSVFADMFACGDCLRRS</sequence>
<name>A0AAW0BUM8_9AGAR</name>
<keyword evidence="2" id="KW-1185">Reference proteome</keyword>
<evidence type="ECO:0000313" key="2">
    <source>
        <dbReference type="Proteomes" id="UP001362999"/>
    </source>
</evidence>
<evidence type="ECO:0000313" key="1">
    <source>
        <dbReference type="EMBL" id="KAK7029926.1"/>
    </source>
</evidence>
<comment type="caution">
    <text evidence="1">The sequence shown here is derived from an EMBL/GenBank/DDBJ whole genome shotgun (WGS) entry which is preliminary data.</text>
</comment>
<reference evidence="1 2" key="1">
    <citation type="journal article" date="2024" name="J Genomics">
        <title>Draft genome sequencing and assembly of Favolaschia claudopus CIRM-BRFM 2984 isolated from oak limbs.</title>
        <authorList>
            <person name="Navarro D."/>
            <person name="Drula E."/>
            <person name="Chaduli D."/>
            <person name="Cazenave R."/>
            <person name="Ahrendt S."/>
            <person name="Wang J."/>
            <person name="Lipzen A."/>
            <person name="Daum C."/>
            <person name="Barry K."/>
            <person name="Grigoriev I.V."/>
            <person name="Favel A."/>
            <person name="Rosso M.N."/>
            <person name="Martin F."/>
        </authorList>
    </citation>
    <scope>NUCLEOTIDE SEQUENCE [LARGE SCALE GENOMIC DNA]</scope>
    <source>
        <strain evidence="1 2">CIRM-BRFM 2984</strain>
    </source>
</reference>
<proteinExistence type="predicted"/>
<organism evidence="1 2">
    <name type="scientific">Favolaschia claudopus</name>
    <dbReference type="NCBI Taxonomy" id="2862362"/>
    <lineage>
        <taxon>Eukaryota</taxon>
        <taxon>Fungi</taxon>
        <taxon>Dikarya</taxon>
        <taxon>Basidiomycota</taxon>
        <taxon>Agaricomycotina</taxon>
        <taxon>Agaricomycetes</taxon>
        <taxon>Agaricomycetidae</taxon>
        <taxon>Agaricales</taxon>
        <taxon>Marasmiineae</taxon>
        <taxon>Mycenaceae</taxon>
        <taxon>Favolaschia</taxon>
    </lineage>
</organism>
<dbReference type="AlphaFoldDB" id="A0AAW0BUM8"/>
<gene>
    <name evidence="1" type="ORF">R3P38DRAFT_2932447</name>
</gene>
<protein>
    <submittedName>
        <fullName evidence="1">Uncharacterized protein</fullName>
    </submittedName>
</protein>